<keyword evidence="2" id="KW-1185">Reference proteome</keyword>
<evidence type="ECO:0000313" key="1">
    <source>
        <dbReference type="EMBL" id="KAJ8307701.1"/>
    </source>
</evidence>
<gene>
    <name evidence="1" type="ORF">KUTeg_014751</name>
</gene>
<proteinExistence type="predicted"/>
<dbReference type="Proteomes" id="UP001217089">
    <property type="component" value="Unassembled WGS sequence"/>
</dbReference>
<organism evidence="1 2">
    <name type="scientific">Tegillarca granosa</name>
    <name type="common">Malaysian cockle</name>
    <name type="synonym">Anadara granosa</name>
    <dbReference type="NCBI Taxonomy" id="220873"/>
    <lineage>
        <taxon>Eukaryota</taxon>
        <taxon>Metazoa</taxon>
        <taxon>Spiralia</taxon>
        <taxon>Lophotrochozoa</taxon>
        <taxon>Mollusca</taxon>
        <taxon>Bivalvia</taxon>
        <taxon>Autobranchia</taxon>
        <taxon>Pteriomorphia</taxon>
        <taxon>Arcoida</taxon>
        <taxon>Arcoidea</taxon>
        <taxon>Arcidae</taxon>
        <taxon>Tegillarca</taxon>
    </lineage>
</organism>
<comment type="caution">
    <text evidence="1">The sequence shown here is derived from an EMBL/GenBank/DDBJ whole genome shotgun (WGS) entry which is preliminary data.</text>
</comment>
<protein>
    <submittedName>
        <fullName evidence="1">Uncharacterized protein</fullName>
    </submittedName>
</protein>
<reference evidence="1 2" key="1">
    <citation type="submission" date="2022-12" db="EMBL/GenBank/DDBJ databases">
        <title>Chromosome-level genome of Tegillarca granosa.</title>
        <authorList>
            <person name="Kim J."/>
        </authorList>
    </citation>
    <scope>NUCLEOTIDE SEQUENCE [LARGE SCALE GENOMIC DNA]</scope>
    <source>
        <strain evidence="1">Teg-2019</strain>
        <tissue evidence="1">Adductor muscle</tissue>
    </source>
</reference>
<sequence length="72" mass="8283">MEAKCCFEQCSPAHARNSKPAMFSVSKPNVVLNRHFHVHYLSFDIIMANVMLRPLEFVKNKHGGDSLIFNDY</sequence>
<dbReference type="EMBL" id="JARBDR010000752">
    <property type="protein sequence ID" value="KAJ8307701.1"/>
    <property type="molecule type" value="Genomic_DNA"/>
</dbReference>
<name>A0ABQ9ER46_TEGGR</name>
<accession>A0ABQ9ER46</accession>
<evidence type="ECO:0000313" key="2">
    <source>
        <dbReference type="Proteomes" id="UP001217089"/>
    </source>
</evidence>